<evidence type="ECO:0000256" key="3">
    <source>
        <dbReference type="ARBA" id="ARBA00023163"/>
    </source>
</evidence>
<dbReference type="Proteomes" id="UP001528912">
    <property type="component" value="Unassembled WGS sequence"/>
</dbReference>
<dbReference type="Pfam" id="PF12833">
    <property type="entry name" value="HTH_18"/>
    <property type="match status" value="1"/>
</dbReference>
<keyword evidence="1" id="KW-0805">Transcription regulation</keyword>
<dbReference type="InterPro" id="IPR018060">
    <property type="entry name" value="HTH_AraC"/>
</dbReference>
<dbReference type="PANTHER" id="PTHR47894">
    <property type="entry name" value="HTH-TYPE TRANSCRIPTIONAL REGULATOR GADX"/>
    <property type="match status" value="1"/>
</dbReference>
<dbReference type="SMART" id="SM00342">
    <property type="entry name" value="HTH_ARAC"/>
    <property type="match status" value="1"/>
</dbReference>
<proteinExistence type="predicted"/>
<sequence length="344" mass="37658">MVATIRAASLRGFQGLVRRLGGEPEVFLSRYRISADVLDSDDGLVPITEHDLMLDAAAAELGCPDLGLQLAESQDLSILGPLALAIAASPTVTEALQCVSRFMFVHSPALHIGVMPDPRGRRGVVALTYRKDLSESSYSPQAMELGVGLFYRVAISLLHLQGPFTGLHSVELPHQPLSPVRRYTEFFGVDAVRFGASLAALRVDQRMLDESFTTADETIRRLALDHLTRHYQEPATTVSVAVRRAVAQRLGISGLSLTQTAHLMGMHPRTLQRRLAAEGTGFEKIVDDVRREASWHYVTSTAVPFSQVAERVGFSEQAALTHAVRRWFDASPRALRVREGAGGR</sequence>
<keyword evidence="2" id="KW-0238">DNA-binding</keyword>
<evidence type="ECO:0000256" key="2">
    <source>
        <dbReference type="ARBA" id="ARBA00023125"/>
    </source>
</evidence>
<evidence type="ECO:0000313" key="6">
    <source>
        <dbReference type="Proteomes" id="UP001528912"/>
    </source>
</evidence>
<reference evidence="5 6" key="1">
    <citation type="submission" date="2023-03" db="EMBL/GenBank/DDBJ databases">
        <title>YIM 133296 draft genome.</title>
        <authorList>
            <person name="Xiong L."/>
        </authorList>
    </citation>
    <scope>NUCLEOTIDE SEQUENCE [LARGE SCALE GENOMIC DNA]</scope>
    <source>
        <strain evidence="5 6">YIM 133296</strain>
    </source>
</reference>
<accession>A0ABT6CBT4</accession>
<feature type="domain" description="HTH araC/xylS-type" evidence="4">
    <location>
        <begin position="240"/>
        <end position="338"/>
    </location>
</feature>
<dbReference type="InterPro" id="IPR009057">
    <property type="entry name" value="Homeodomain-like_sf"/>
</dbReference>
<dbReference type="RefSeq" id="WP_277192127.1">
    <property type="nucleotide sequence ID" value="NZ_JAROAV010000028.1"/>
</dbReference>
<gene>
    <name evidence="5" type="ORF">P4R38_10785</name>
</gene>
<keyword evidence="3" id="KW-0804">Transcription</keyword>
<dbReference type="EMBL" id="JAROAV010000028">
    <property type="protein sequence ID" value="MDF8264731.1"/>
    <property type="molecule type" value="Genomic_DNA"/>
</dbReference>
<comment type="caution">
    <text evidence="5">The sequence shown here is derived from an EMBL/GenBank/DDBJ whole genome shotgun (WGS) entry which is preliminary data.</text>
</comment>
<dbReference type="Pfam" id="PF12625">
    <property type="entry name" value="Arabinose_bd"/>
    <property type="match status" value="1"/>
</dbReference>
<evidence type="ECO:0000256" key="1">
    <source>
        <dbReference type="ARBA" id="ARBA00023015"/>
    </source>
</evidence>
<dbReference type="SUPFAM" id="SSF46689">
    <property type="entry name" value="Homeodomain-like"/>
    <property type="match status" value="1"/>
</dbReference>
<protein>
    <submittedName>
        <fullName evidence="5">AraC family transcriptional regulator</fullName>
    </submittedName>
</protein>
<evidence type="ECO:0000313" key="5">
    <source>
        <dbReference type="EMBL" id="MDF8264731.1"/>
    </source>
</evidence>
<dbReference type="PANTHER" id="PTHR47894:SF4">
    <property type="entry name" value="HTH-TYPE TRANSCRIPTIONAL REGULATOR GADX"/>
    <property type="match status" value="1"/>
</dbReference>
<evidence type="ECO:0000259" key="4">
    <source>
        <dbReference type="PROSITE" id="PS01124"/>
    </source>
</evidence>
<organism evidence="5 6">
    <name type="scientific">Luteipulveratus flavus</name>
    <dbReference type="NCBI Taxonomy" id="3031728"/>
    <lineage>
        <taxon>Bacteria</taxon>
        <taxon>Bacillati</taxon>
        <taxon>Actinomycetota</taxon>
        <taxon>Actinomycetes</taxon>
        <taxon>Micrococcales</taxon>
        <taxon>Dermacoccaceae</taxon>
        <taxon>Luteipulveratus</taxon>
    </lineage>
</organism>
<dbReference type="InterPro" id="IPR032687">
    <property type="entry name" value="AraC-type_N"/>
</dbReference>
<name>A0ABT6CBT4_9MICO</name>
<dbReference type="Gene3D" id="1.10.10.60">
    <property type="entry name" value="Homeodomain-like"/>
    <property type="match status" value="1"/>
</dbReference>
<dbReference type="PROSITE" id="PS01124">
    <property type="entry name" value="HTH_ARAC_FAMILY_2"/>
    <property type="match status" value="1"/>
</dbReference>
<keyword evidence="6" id="KW-1185">Reference proteome</keyword>